<dbReference type="InterPro" id="IPR036869">
    <property type="entry name" value="J_dom_sf"/>
</dbReference>
<evidence type="ECO:0000313" key="3">
    <source>
        <dbReference type="EMBL" id="RNL40871.1"/>
    </source>
</evidence>
<dbReference type="SUPFAM" id="SSF49493">
    <property type="entry name" value="HSP40/DnaJ peptide-binding domain"/>
    <property type="match status" value="2"/>
</dbReference>
<dbReference type="InterPro" id="IPR008971">
    <property type="entry name" value="HSP40/DnaJ_pept-bd"/>
</dbReference>
<dbReference type="EMBL" id="QIBX01000004">
    <property type="protein sequence ID" value="RNL40871.1"/>
    <property type="molecule type" value="Genomic_DNA"/>
</dbReference>
<name>A0A3N0B160_9ACTN</name>
<dbReference type="OrthoDB" id="9779889at2"/>
<dbReference type="RefSeq" id="WP_123208490.1">
    <property type="nucleotide sequence ID" value="NZ_JBHTHO010000002.1"/>
</dbReference>
<dbReference type="InterPro" id="IPR001623">
    <property type="entry name" value="DnaJ_domain"/>
</dbReference>
<dbReference type="Gene3D" id="1.10.287.110">
    <property type="entry name" value="DnaJ domain"/>
    <property type="match status" value="1"/>
</dbReference>
<dbReference type="AlphaFoldDB" id="A0A3N0B160"/>
<dbReference type="Gene3D" id="2.60.260.20">
    <property type="entry name" value="Urease metallochaperone UreE, N-terminal domain"/>
    <property type="match status" value="2"/>
</dbReference>
<feature type="domain" description="J" evidence="2">
    <location>
        <begin position="6"/>
        <end position="67"/>
    </location>
</feature>
<comment type="caution">
    <text evidence="3">The sequence shown here is derived from an EMBL/GenBank/DDBJ whole genome shotgun (WGS) entry which is preliminary data.</text>
</comment>
<dbReference type="CDD" id="cd10747">
    <property type="entry name" value="DnaJ_C"/>
    <property type="match status" value="1"/>
</dbReference>
<dbReference type="PRINTS" id="PR00625">
    <property type="entry name" value="JDOMAIN"/>
</dbReference>
<keyword evidence="1" id="KW-0143">Chaperone</keyword>
<dbReference type="Pfam" id="PF01556">
    <property type="entry name" value="DnaJ_C"/>
    <property type="match status" value="1"/>
</dbReference>
<evidence type="ECO:0000313" key="4">
    <source>
        <dbReference type="Proteomes" id="UP000269591"/>
    </source>
</evidence>
<dbReference type="PROSITE" id="PS00636">
    <property type="entry name" value="DNAJ_1"/>
    <property type="match status" value="1"/>
</dbReference>
<dbReference type="GO" id="GO:0005737">
    <property type="term" value="C:cytoplasm"/>
    <property type="evidence" value="ECO:0007669"/>
    <property type="project" value="TreeGrafter"/>
</dbReference>
<keyword evidence="4" id="KW-1185">Reference proteome</keyword>
<sequence>MAATPDYYKTLGVSRTATQDEIKKAYRKLARTMHPDAGGDEEKFKEINEAYEVLSDEKKRKLYDQYGTADEQRIPFGGGQGFSGFGSWADILESIRRGEGAFGGSWDIGDIFGGGFGGQQRGGYGGYGGYGGGYAPRPQKGRDMNVTLNVSFDEAFHGCTKKVSVKLPGAAAAETLDVKVPAGAVDGGRVRFRGKGAAGTNGGENGDLLVTTRISPHPVFSRDGADVLMNVPITMAEAALGADVTVPAPDGTKIRVHVPAGCQDGTVLRVKGKGAPNVKGGETGSLRITLQVQIPKSMTPAQEQAMRDFQAACEAAGQDVRAGLNVR</sequence>
<proteinExistence type="predicted"/>
<evidence type="ECO:0000259" key="2">
    <source>
        <dbReference type="PROSITE" id="PS50076"/>
    </source>
</evidence>
<dbReference type="CDD" id="cd06257">
    <property type="entry name" value="DnaJ"/>
    <property type="match status" value="1"/>
</dbReference>
<dbReference type="InterPro" id="IPR018253">
    <property type="entry name" value="DnaJ_domain_CS"/>
</dbReference>
<dbReference type="InterPro" id="IPR002939">
    <property type="entry name" value="DnaJ_C"/>
</dbReference>
<dbReference type="PROSITE" id="PS50076">
    <property type="entry name" value="DNAJ_2"/>
    <property type="match status" value="1"/>
</dbReference>
<accession>A0A3N0B160</accession>
<dbReference type="SMART" id="SM00271">
    <property type="entry name" value="DnaJ"/>
    <property type="match status" value="1"/>
</dbReference>
<dbReference type="FunFam" id="2.60.260.20:FF:000013">
    <property type="entry name" value="DnaJ subfamily B member 11"/>
    <property type="match status" value="1"/>
</dbReference>
<organism evidence="3 4">
    <name type="scientific">Slackia equolifaciens</name>
    <dbReference type="NCBI Taxonomy" id="498718"/>
    <lineage>
        <taxon>Bacteria</taxon>
        <taxon>Bacillati</taxon>
        <taxon>Actinomycetota</taxon>
        <taxon>Coriobacteriia</taxon>
        <taxon>Eggerthellales</taxon>
        <taxon>Eggerthellaceae</taxon>
        <taxon>Slackia</taxon>
    </lineage>
</organism>
<dbReference type="Pfam" id="PF00226">
    <property type="entry name" value="DnaJ"/>
    <property type="match status" value="1"/>
</dbReference>
<dbReference type="GO" id="GO:0051082">
    <property type="term" value="F:unfolded protein binding"/>
    <property type="evidence" value="ECO:0007669"/>
    <property type="project" value="InterPro"/>
</dbReference>
<evidence type="ECO:0000256" key="1">
    <source>
        <dbReference type="ARBA" id="ARBA00023186"/>
    </source>
</evidence>
<dbReference type="Proteomes" id="UP000269591">
    <property type="component" value="Unassembled WGS sequence"/>
</dbReference>
<reference evidence="4" key="1">
    <citation type="submission" date="2018-05" db="EMBL/GenBank/DDBJ databases">
        <title>Genome Sequencing of selected type strains of the family Eggerthellaceae.</title>
        <authorList>
            <person name="Danylec N."/>
            <person name="Stoll D.A."/>
            <person name="Doetsch A."/>
            <person name="Huch M."/>
        </authorList>
    </citation>
    <scope>NUCLEOTIDE SEQUENCE [LARGE SCALE GENOMIC DNA]</scope>
    <source>
        <strain evidence="4">DSM 24851</strain>
    </source>
</reference>
<protein>
    <submittedName>
        <fullName evidence="3">Molecular chaperone DnaJ</fullName>
    </submittedName>
</protein>
<gene>
    <name evidence="3" type="ORF">DMP06_04110</name>
</gene>
<dbReference type="SUPFAM" id="SSF46565">
    <property type="entry name" value="Chaperone J-domain"/>
    <property type="match status" value="1"/>
</dbReference>
<dbReference type="GO" id="GO:0042026">
    <property type="term" value="P:protein refolding"/>
    <property type="evidence" value="ECO:0007669"/>
    <property type="project" value="TreeGrafter"/>
</dbReference>
<dbReference type="PANTHER" id="PTHR43096:SF52">
    <property type="entry name" value="DNAJ HOMOLOG 1, MITOCHONDRIAL-RELATED"/>
    <property type="match status" value="1"/>
</dbReference>
<dbReference type="PANTHER" id="PTHR43096">
    <property type="entry name" value="DNAJ HOMOLOG 1, MITOCHONDRIAL-RELATED"/>
    <property type="match status" value="1"/>
</dbReference>